<feature type="domain" description="Teneurin-like YD-shell" evidence="3">
    <location>
        <begin position="977"/>
        <end position="1180"/>
    </location>
</feature>
<keyword evidence="1" id="KW-0677">Repeat</keyword>
<keyword evidence="2" id="KW-1133">Transmembrane helix</keyword>
<dbReference type="NCBIfam" id="TIGR03696">
    <property type="entry name" value="Rhs_assc_core"/>
    <property type="match status" value="1"/>
</dbReference>
<dbReference type="Pfam" id="PF25023">
    <property type="entry name" value="TEN_YD-shell"/>
    <property type="match status" value="1"/>
</dbReference>
<sequence length="1609" mass="179287">MSWKRVKGQFQLVEVKSGSSSLFSATYSSEKVVMNVWPGTVDSYQLTLTLSEYLLKSIVRSQNDKALRKVQCEYSADPTLDYILTCLVEEDGSIEKVTYEAQGMKFPVADQPGLPRVTRHVIMPGAGQENIITDYQYSENNYLLKVPMLGVDPGKVDIEKCRGTNLFLGFYFSVREVSRSSEVSTSVEYFYNRLSEKFGELVASDKNTSVRYWRYGFVDGIEREVFCSDFLSFLAEAWDCRDDEGEYNSDVFMHILGYQVLRERKADYSNVEFSKIWDKEWGFYGEMCRLEHADLGSELSVRFLFLNSLFADFVGSFRYWLNDREGEVVKTYDKYTYNHSGQLIKRVEPDKTITEWQYYPQGGGTGLSLNGLAGVNAEALKALTLTCPAIEEPAQPPIMAMFQYQWHQFKRQPLGLTLYGYEHRACNARSVLVANHIVALDGVIADADDWGLSLAEGYSTAVIHHEKLSESVRKPKTGNTGGKVSVWSSTSEKTTWFGNEKSVQKNTLSWEDNPQEKGLLVRTEARSEVAQSILATEVRCRRTRRRLVRRTEGQETRWTYDALGRVTLEERYPLKPGTNKADEKASANASLSTVYEVTEQGIFATTTDDSGRITRVLRDGLQREVSQALKVTGAERWCLLDEMDYSSQGTLNNHTRYDYWPGGLRRALESNGERQALTFDQRGIWKEEKVYGYAGISSTSTEVIGVGKRTLQTRTKTREQLDDGGISHTFTQESASGLSRTLMVKEFDHNGHLSKVTRGSGDAEQTLQFERDELGRVTQITQPNGTKINRSYFGLSTQVIELKVNDTVMGTQEITAPSRLKSRTIGTRRYQFADNKVTLPDKRELTHEATDDGTTRTLSISGTKLSSVANDATGKTTTLSTHEASGTVDAFKFGSHSESQTLPGLFGQLKREVKTPRATRKAWELCSTSGFVLAALRSDGRYVRSFHDRQQRLLRHYESGIDQQYRYADTGQLQEQTVVAAQSASRLSTRYSYDDFGQETARDYQVNGASVLSLKQEWTSEGLLKDKTLTRDGKQVRKESFSHDSLDRLTEYSCVAAEAKDCPADEQGKRVKKQAFTWDGLMRLEKCITTYADDATQTQTYTFDAANPTQCSSVDTDGEASTLTWTSNGFLEENANGQKLAYNEQGQLKTVKDKDGKLLSQYAYDGYGRLAAQYVAADKQTCELCYDGEQLCGEVWFDSEGKEVKRVALGVAQVQQVRDSAGTHTAFLLEDPHSGIVGYCQGADIQLSAFTAFGENGALLANSRRGYNGERLDPVTHAYHLGNGYRTYSPHQRSFQQPDSKSPFGEGGVNEYAYCCNPIDLHDPSGHIMISRWGEDRMIADLNQTLRDTQPQPVGSFWRGIALSAAMAVMGIALAAGTGGASLFFFVTTALSLTALALEVAGKIIEDTDPETARRLGIASMVFGFASIGNFASLPKQALKGLRWAATQTGQLLKKIQAGVRLGVRQVLKRWGEIKRYGFKAAAALRASSKSVLQQRKGWLSRSEFMVDLGNGEAHTVKGIAALAEWYFPNVVRVTRPVAKAMLVGSAKLFKQVPSAVSSALEVKVYRDTVAGIDSLINPQAMDEVGEGGSSRTRWESTLAYGNTRKATA</sequence>
<gene>
    <name evidence="4" type="ORF">M5G11_23300</name>
</gene>
<dbReference type="EMBL" id="JAMDGY010000092">
    <property type="protein sequence ID" value="MDD0993457.1"/>
    <property type="molecule type" value="Genomic_DNA"/>
</dbReference>
<dbReference type="PANTHER" id="PTHR32305">
    <property type="match status" value="1"/>
</dbReference>
<reference evidence="4 5" key="1">
    <citation type="submission" date="2022-05" db="EMBL/GenBank/DDBJ databases">
        <title>Novel Pseudomonas spp. Isolated from a Rainbow Trout Aquaculture Facility.</title>
        <authorList>
            <person name="Testerman T."/>
            <person name="Graf J."/>
        </authorList>
    </citation>
    <scope>NUCLEOTIDE SEQUENCE [LARGE SCALE GENOMIC DNA]</scope>
    <source>
        <strain evidence="4 5">ID681</strain>
    </source>
</reference>
<dbReference type="InterPro" id="IPR031325">
    <property type="entry name" value="RHS_repeat"/>
</dbReference>
<evidence type="ECO:0000256" key="2">
    <source>
        <dbReference type="SAM" id="Phobius"/>
    </source>
</evidence>
<name>A0ABT5NZA6_9PSED</name>
<evidence type="ECO:0000313" key="4">
    <source>
        <dbReference type="EMBL" id="MDD0993457.1"/>
    </source>
</evidence>
<keyword evidence="2" id="KW-0472">Membrane</keyword>
<protein>
    <recommendedName>
        <fullName evidence="3">Teneurin-like YD-shell domain-containing protein</fullName>
    </recommendedName>
</protein>
<organism evidence="4 5">
    <name type="scientific">Pseudomonas fontis</name>
    <dbReference type="NCBI Taxonomy" id="2942633"/>
    <lineage>
        <taxon>Bacteria</taxon>
        <taxon>Pseudomonadati</taxon>
        <taxon>Pseudomonadota</taxon>
        <taxon>Gammaproteobacteria</taxon>
        <taxon>Pseudomonadales</taxon>
        <taxon>Pseudomonadaceae</taxon>
        <taxon>Pseudomonas</taxon>
    </lineage>
</organism>
<keyword evidence="5" id="KW-1185">Reference proteome</keyword>
<dbReference type="Pfam" id="PF05593">
    <property type="entry name" value="RHS_repeat"/>
    <property type="match status" value="1"/>
</dbReference>
<dbReference type="InterPro" id="IPR056823">
    <property type="entry name" value="TEN-like_YD-shell"/>
</dbReference>
<evidence type="ECO:0000259" key="3">
    <source>
        <dbReference type="Pfam" id="PF25023"/>
    </source>
</evidence>
<dbReference type="Proteomes" id="UP001148203">
    <property type="component" value="Unassembled WGS sequence"/>
</dbReference>
<accession>A0ABT5NZA6</accession>
<comment type="caution">
    <text evidence="4">The sequence shown here is derived from an EMBL/GenBank/DDBJ whole genome shotgun (WGS) entry which is preliminary data.</text>
</comment>
<dbReference type="PANTHER" id="PTHR32305:SF15">
    <property type="entry name" value="PROTEIN RHSA-RELATED"/>
    <property type="match status" value="1"/>
</dbReference>
<dbReference type="Gene3D" id="2.180.10.10">
    <property type="entry name" value="RHS repeat-associated core"/>
    <property type="match status" value="2"/>
</dbReference>
<evidence type="ECO:0000313" key="5">
    <source>
        <dbReference type="Proteomes" id="UP001148203"/>
    </source>
</evidence>
<evidence type="ECO:0000256" key="1">
    <source>
        <dbReference type="ARBA" id="ARBA00022737"/>
    </source>
</evidence>
<keyword evidence="2" id="KW-0812">Transmembrane</keyword>
<dbReference type="RefSeq" id="WP_273913991.1">
    <property type="nucleotide sequence ID" value="NZ_JAMDGX010000126.1"/>
</dbReference>
<dbReference type="InterPro" id="IPR022385">
    <property type="entry name" value="Rhs_assc_core"/>
</dbReference>
<proteinExistence type="predicted"/>
<dbReference type="InterPro" id="IPR050708">
    <property type="entry name" value="T6SS_VgrG/RHS"/>
</dbReference>
<dbReference type="NCBIfam" id="TIGR01643">
    <property type="entry name" value="YD_repeat_2x"/>
    <property type="match status" value="1"/>
</dbReference>
<feature type="transmembrane region" description="Helical" evidence="2">
    <location>
        <begin position="1357"/>
        <end position="1376"/>
    </location>
</feature>
<dbReference type="InterPro" id="IPR006530">
    <property type="entry name" value="YD"/>
</dbReference>